<comment type="caution">
    <text evidence="3">The sequence shown here is derived from an EMBL/GenBank/DDBJ whole genome shotgun (WGS) entry which is preliminary data.</text>
</comment>
<keyword evidence="2" id="KW-0472">Membrane</keyword>
<sequence>MSKNSTMNAKNDTKNEKKKGVNFFFILVEFVLCSFLIASISMKMILPAILSAFLAVFITSFPDIVLEKMGKEPMNRNIRFAVGAIGFVLLCYVVPDGKIAEVRQRQVDAAVAKQKAAMQSTESESSTETAIESVYESLSE</sequence>
<evidence type="ECO:0000313" key="3">
    <source>
        <dbReference type="EMBL" id="RGB75549.1"/>
    </source>
</evidence>
<feature type="compositionally biased region" description="Low complexity" evidence="1">
    <location>
        <begin position="117"/>
        <end position="129"/>
    </location>
</feature>
<dbReference type="Proteomes" id="UP000260773">
    <property type="component" value="Unassembled WGS sequence"/>
</dbReference>
<accession>A0A3E2TGV6</accession>
<keyword evidence="2" id="KW-0812">Transmembrane</keyword>
<protein>
    <submittedName>
        <fullName evidence="3">Uncharacterized protein</fullName>
    </submittedName>
</protein>
<gene>
    <name evidence="3" type="ORF">DW070_14010</name>
</gene>
<feature type="transmembrane region" description="Helical" evidence="2">
    <location>
        <begin position="44"/>
        <end position="66"/>
    </location>
</feature>
<evidence type="ECO:0000256" key="1">
    <source>
        <dbReference type="SAM" id="MobiDB-lite"/>
    </source>
</evidence>
<feature type="region of interest" description="Disordered" evidence="1">
    <location>
        <begin position="117"/>
        <end position="140"/>
    </location>
</feature>
<organism evidence="3 4">
    <name type="scientific">Coprococcus catus</name>
    <dbReference type="NCBI Taxonomy" id="116085"/>
    <lineage>
        <taxon>Bacteria</taxon>
        <taxon>Bacillati</taxon>
        <taxon>Bacillota</taxon>
        <taxon>Clostridia</taxon>
        <taxon>Lachnospirales</taxon>
        <taxon>Lachnospiraceae</taxon>
        <taxon>Coprococcus</taxon>
    </lineage>
</organism>
<name>A0A3E2TGV6_9FIRM</name>
<feature type="transmembrane region" description="Helical" evidence="2">
    <location>
        <begin position="21"/>
        <end position="38"/>
    </location>
</feature>
<evidence type="ECO:0000256" key="2">
    <source>
        <dbReference type="SAM" id="Phobius"/>
    </source>
</evidence>
<dbReference type="EMBL" id="QVEP01000046">
    <property type="protein sequence ID" value="RGB75549.1"/>
    <property type="molecule type" value="Genomic_DNA"/>
</dbReference>
<feature type="transmembrane region" description="Helical" evidence="2">
    <location>
        <begin position="78"/>
        <end position="95"/>
    </location>
</feature>
<evidence type="ECO:0000313" key="4">
    <source>
        <dbReference type="Proteomes" id="UP000260773"/>
    </source>
</evidence>
<dbReference type="AlphaFoldDB" id="A0A3E2TGV6"/>
<keyword evidence="2" id="KW-1133">Transmembrane helix</keyword>
<reference evidence="3 4" key="1">
    <citation type="submission" date="2018-08" db="EMBL/GenBank/DDBJ databases">
        <title>A genome reference for cultivated species of the human gut microbiota.</title>
        <authorList>
            <person name="Zou Y."/>
            <person name="Xue W."/>
            <person name="Luo G."/>
        </authorList>
    </citation>
    <scope>NUCLEOTIDE SEQUENCE [LARGE SCALE GENOMIC DNA]</scope>
    <source>
        <strain evidence="3 4">AF45-17</strain>
    </source>
</reference>
<proteinExistence type="predicted"/>